<gene>
    <name evidence="3" type="ORF">P167DRAFT_578826</name>
</gene>
<organism evidence="3 4">
    <name type="scientific">Morchella conica CCBAS932</name>
    <dbReference type="NCBI Taxonomy" id="1392247"/>
    <lineage>
        <taxon>Eukaryota</taxon>
        <taxon>Fungi</taxon>
        <taxon>Dikarya</taxon>
        <taxon>Ascomycota</taxon>
        <taxon>Pezizomycotina</taxon>
        <taxon>Pezizomycetes</taxon>
        <taxon>Pezizales</taxon>
        <taxon>Morchellaceae</taxon>
        <taxon>Morchella</taxon>
    </lineage>
</organism>
<dbReference type="SUPFAM" id="SSF81383">
    <property type="entry name" value="F-box domain"/>
    <property type="match status" value="1"/>
</dbReference>
<feature type="region of interest" description="Disordered" evidence="1">
    <location>
        <begin position="38"/>
        <end position="101"/>
    </location>
</feature>
<dbReference type="Proteomes" id="UP000277580">
    <property type="component" value="Unassembled WGS sequence"/>
</dbReference>
<accession>A0A3N4KQ23</accession>
<evidence type="ECO:0000259" key="2">
    <source>
        <dbReference type="PROSITE" id="PS50181"/>
    </source>
</evidence>
<dbReference type="InterPro" id="IPR036047">
    <property type="entry name" value="F-box-like_dom_sf"/>
</dbReference>
<feature type="compositionally biased region" description="Low complexity" evidence="1">
    <location>
        <begin position="71"/>
        <end position="84"/>
    </location>
</feature>
<dbReference type="STRING" id="1392247.A0A3N4KQ23"/>
<feature type="region of interest" description="Disordered" evidence="1">
    <location>
        <begin position="837"/>
        <end position="879"/>
    </location>
</feature>
<evidence type="ECO:0000313" key="3">
    <source>
        <dbReference type="EMBL" id="RPB07865.1"/>
    </source>
</evidence>
<protein>
    <recommendedName>
        <fullName evidence="2">F-box domain-containing protein</fullName>
    </recommendedName>
</protein>
<feature type="region of interest" description="Disordered" evidence="1">
    <location>
        <begin position="607"/>
        <end position="629"/>
    </location>
</feature>
<evidence type="ECO:0000313" key="4">
    <source>
        <dbReference type="Proteomes" id="UP000277580"/>
    </source>
</evidence>
<feature type="compositionally biased region" description="Low complexity" evidence="1">
    <location>
        <begin position="38"/>
        <end position="58"/>
    </location>
</feature>
<dbReference type="InterPro" id="IPR001810">
    <property type="entry name" value="F-box_dom"/>
</dbReference>
<proteinExistence type="predicted"/>
<dbReference type="SMART" id="SM00256">
    <property type="entry name" value="FBOX"/>
    <property type="match status" value="1"/>
</dbReference>
<keyword evidence="4" id="KW-1185">Reference proteome</keyword>
<dbReference type="Pfam" id="PF12937">
    <property type="entry name" value="F-box-like"/>
    <property type="match status" value="1"/>
</dbReference>
<reference evidence="3 4" key="1">
    <citation type="journal article" date="2018" name="Nat. Ecol. Evol.">
        <title>Pezizomycetes genomes reveal the molecular basis of ectomycorrhizal truffle lifestyle.</title>
        <authorList>
            <person name="Murat C."/>
            <person name="Payen T."/>
            <person name="Noel B."/>
            <person name="Kuo A."/>
            <person name="Morin E."/>
            <person name="Chen J."/>
            <person name="Kohler A."/>
            <person name="Krizsan K."/>
            <person name="Balestrini R."/>
            <person name="Da Silva C."/>
            <person name="Montanini B."/>
            <person name="Hainaut M."/>
            <person name="Levati E."/>
            <person name="Barry K.W."/>
            <person name="Belfiori B."/>
            <person name="Cichocki N."/>
            <person name="Clum A."/>
            <person name="Dockter R.B."/>
            <person name="Fauchery L."/>
            <person name="Guy J."/>
            <person name="Iotti M."/>
            <person name="Le Tacon F."/>
            <person name="Lindquist E.A."/>
            <person name="Lipzen A."/>
            <person name="Malagnac F."/>
            <person name="Mello A."/>
            <person name="Molinier V."/>
            <person name="Miyauchi S."/>
            <person name="Poulain J."/>
            <person name="Riccioni C."/>
            <person name="Rubini A."/>
            <person name="Sitrit Y."/>
            <person name="Splivallo R."/>
            <person name="Traeger S."/>
            <person name="Wang M."/>
            <person name="Zifcakova L."/>
            <person name="Wipf D."/>
            <person name="Zambonelli A."/>
            <person name="Paolocci F."/>
            <person name="Nowrousian M."/>
            <person name="Ottonello S."/>
            <person name="Baldrian P."/>
            <person name="Spatafora J.W."/>
            <person name="Henrissat B."/>
            <person name="Nagy L.G."/>
            <person name="Aury J.M."/>
            <person name="Wincker P."/>
            <person name="Grigoriev I.V."/>
            <person name="Bonfante P."/>
            <person name="Martin F.M."/>
        </authorList>
    </citation>
    <scope>NUCLEOTIDE SEQUENCE [LARGE SCALE GENOMIC DNA]</scope>
    <source>
        <strain evidence="3 4">CCBAS932</strain>
    </source>
</reference>
<dbReference type="InParanoid" id="A0A3N4KQ23"/>
<dbReference type="CDD" id="cd09917">
    <property type="entry name" value="F-box_SF"/>
    <property type="match status" value="1"/>
</dbReference>
<dbReference type="PROSITE" id="PS50181">
    <property type="entry name" value="FBOX"/>
    <property type="match status" value="1"/>
</dbReference>
<sequence length="928" mass="107307">MTTPPSVLEPDWSIVWESHIPLTSTSADLVMSDWSAWSGTSHVSSSSNSPEALQAPLSLPLPPLQPPLQPQQPQQQQQQPCQHPTTTVAAPPSKRRKSIGGMSVRLPIRKSILRNPNSSPAPRRTPKTKAISSHIPFEIWLEIFSYCSPAQLAKLRRVNSSFKGFIDDEKIWAKSRRNTFPNYPEPIYGYPENYMWNLLKGSGCVICGAPRFKKCYWTWGIRLCTACFKDNRIRGDEISGEREFVNAAQVCLRHCFVSGKFVSTQRGNYYGLGGGDPCYWKDEVAAFRKAYDEKKSQEAEFPGILATFIEYEKDQVKVQMDLAVKMCDFERIEAVNRREELAEIRRQRLISIPEKCKEHFKPPIPEGVLELIPSYQAALKAGNILTDRGWKTLVTKITTERTRAEAQYQQRQQEKEQAHRKYTSIRRRVRKEEALDYRNLRELKSAMPKLLKYARDFIRREGGILLLESRKVQSFIMETFKYCRRTWYEKNPKNPLPFRAAYFIWEEVIEETFNRGGFDVKFCCEYCTILGTWEEIIFHLAVDHLKKPDMLGLARYPVEFQPEEKYTYKRPIPNWDGAEWPEKIPICAGGPKFFPKFLKAAPTKPIISASTSTTGSPRPRKPKKPGTKDDPICMFASNSCTIKPQTSTRMLILRAITELNDLHVPPFFQLSIFFKKIVLEFKRYKFRVEFNELYYELIRICSRPEKTPACFSHDSIMCHTCLCSWEGAESSIITLMQHFFEKHHQVKDWRKDMLLMPGPPDILDMFQKLNDRQMEFRWDQRASEHQLDTSSARDKMTIADQNGDVLCSMEQLKNIIVLKQGTNIFEGIERKNGELHIRDENNSMDRKRKREAGEAFDDDVQGEGSDKGKESDGSEFSFEDFIAESEEDWELGSSVDSFGEFDNDLCGIDSETWVEDDDQMELSDMMFA</sequence>
<dbReference type="AlphaFoldDB" id="A0A3N4KQ23"/>
<feature type="compositionally biased region" description="Pro residues" evidence="1">
    <location>
        <begin position="59"/>
        <end position="70"/>
    </location>
</feature>
<dbReference type="EMBL" id="ML119173">
    <property type="protein sequence ID" value="RPB07865.1"/>
    <property type="molecule type" value="Genomic_DNA"/>
</dbReference>
<name>A0A3N4KQ23_9PEZI</name>
<evidence type="ECO:0000256" key="1">
    <source>
        <dbReference type="SAM" id="MobiDB-lite"/>
    </source>
</evidence>
<feature type="domain" description="F-box" evidence="2">
    <location>
        <begin position="129"/>
        <end position="175"/>
    </location>
</feature>
<dbReference type="Gene3D" id="1.20.1280.50">
    <property type="match status" value="1"/>
</dbReference>
<dbReference type="OrthoDB" id="2322499at2759"/>